<proteinExistence type="predicted"/>
<name>A0ACB7S3C6_HYAAI</name>
<evidence type="ECO:0000313" key="1">
    <source>
        <dbReference type="EMBL" id="KAH6928394.1"/>
    </source>
</evidence>
<comment type="caution">
    <text evidence="1">The sequence shown here is derived from an EMBL/GenBank/DDBJ whole genome shotgun (WGS) entry which is preliminary data.</text>
</comment>
<sequence>MPARKLLFIWRGCDNTSSMFGRSIRFKLFPCQFALLHALVLLPFLIFLKANRGASKCRHREAAAAEVQASAFRAHNLSRRPQMRRRKVWRVELRSAASGWICCHADDCSMAPVAFRTKEDVCATGVTTGAAHLRANNAAPHASRGEKNVLHHNAMALKIANLRRNGRFSKCKHVLQETYLPARTSHAHKHSTRRKLKSGRDVGDVEETATCARASGVVRAAPDWLAFL</sequence>
<organism evidence="1 2">
    <name type="scientific">Hyalomma asiaticum</name>
    <name type="common">Tick</name>
    <dbReference type="NCBI Taxonomy" id="266040"/>
    <lineage>
        <taxon>Eukaryota</taxon>
        <taxon>Metazoa</taxon>
        <taxon>Ecdysozoa</taxon>
        <taxon>Arthropoda</taxon>
        <taxon>Chelicerata</taxon>
        <taxon>Arachnida</taxon>
        <taxon>Acari</taxon>
        <taxon>Parasitiformes</taxon>
        <taxon>Ixodida</taxon>
        <taxon>Ixodoidea</taxon>
        <taxon>Ixodidae</taxon>
        <taxon>Hyalomminae</taxon>
        <taxon>Hyalomma</taxon>
    </lineage>
</organism>
<dbReference type="Proteomes" id="UP000821845">
    <property type="component" value="Chromosome 6"/>
</dbReference>
<accession>A0ACB7S3C6</accession>
<reference evidence="1" key="1">
    <citation type="submission" date="2020-05" db="EMBL/GenBank/DDBJ databases">
        <title>Large-scale comparative analyses of tick genomes elucidate their genetic diversity and vector capacities.</title>
        <authorList>
            <person name="Jia N."/>
            <person name="Wang J."/>
            <person name="Shi W."/>
            <person name="Du L."/>
            <person name="Sun Y."/>
            <person name="Zhan W."/>
            <person name="Jiang J."/>
            <person name="Wang Q."/>
            <person name="Zhang B."/>
            <person name="Ji P."/>
            <person name="Sakyi L.B."/>
            <person name="Cui X."/>
            <person name="Yuan T."/>
            <person name="Jiang B."/>
            <person name="Yang W."/>
            <person name="Lam T.T.-Y."/>
            <person name="Chang Q."/>
            <person name="Ding S."/>
            <person name="Wang X."/>
            <person name="Zhu J."/>
            <person name="Ruan X."/>
            <person name="Zhao L."/>
            <person name="Wei J."/>
            <person name="Que T."/>
            <person name="Du C."/>
            <person name="Cheng J."/>
            <person name="Dai P."/>
            <person name="Han X."/>
            <person name="Huang E."/>
            <person name="Gao Y."/>
            <person name="Liu J."/>
            <person name="Shao H."/>
            <person name="Ye R."/>
            <person name="Li L."/>
            <person name="Wei W."/>
            <person name="Wang X."/>
            <person name="Wang C."/>
            <person name="Yang T."/>
            <person name="Huo Q."/>
            <person name="Li W."/>
            <person name="Guo W."/>
            <person name="Chen H."/>
            <person name="Zhou L."/>
            <person name="Ni X."/>
            <person name="Tian J."/>
            <person name="Zhou Y."/>
            <person name="Sheng Y."/>
            <person name="Liu T."/>
            <person name="Pan Y."/>
            <person name="Xia L."/>
            <person name="Li J."/>
            <person name="Zhao F."/>
            <person name="Cao W."/>
        </authorList>
    </citation>
    <scope>NUCLEOTIDE SEQUENCE</scope>
    <source>
        <strain evidence="1">Hyas-2018</strain>
    </source>
</reference>
<dbReference type="EMBL" id="CM023486">
    <property type="protein sequence ID" value="KAH6928394.1"/>
    <property type="molecule type" value="Genomic_DNA"/>
</dbReference>
<gene>
    <name evidence="1" type="ORF">HPB50_015487</name>
</gene>
<keyword evidence="2" id="KW-1185">Reference proteome</keyword>
<protein>
    <submittedName>
        <fullName evidence="1">Uncharacterized protein</fullName>
    </submittedName>
</protein>
<evidence type="ECO:0000313" key="2">
    <source>
        <dbReference type="Proteomes" id="UP000821845"/>
    </source>
</evidence>